<dbReference type="EMBL" id="JBFTWV010000009">
    <property type="protein sequence ID" value="KAL2799161.1"/>
    <property type="molecule type" value="Genomic_DNA"/>
</dbReference>
<evidence type="ECO:0000313" key="1">
    <source>
        <dbReference type="EMBL" id="KAL2799161.1"/>
    </source>
</evidence>
<keyword evidence="2" id="KW-1185">Reference proteome</keyword>
<protein>
    <submittedName>
        <fullName evidence="1">Uncharacterized protein</fullName>
    </submittedName>
</protein>
<name>A0ABR4GJI0_9EURO</name>
<organism evidence="1 2">
    <name type="scientific">Aspergillus keveii</name>
    <dbReference type="NCBI Taxonomy" id="714993"/>
    <lineage>
        <taxon>Eukaryota</taxon>
        <taxon>Fungi</taxon>
        <taxon>Dikarya</taxon>
        <taxon>Ascomycota</taxon>
        <taxon>Pezizomycotina</taxon>
        <taxon>Eurotiomycetes</taxon>
        <taxon>Eurotiomycetidae</taxon>
        <taxon>Eurotiales</taxon>
        <taxon>Aspergillaceae</taxon>
        <taxon>Aspergillus</taxon>
        <taxon>Aspergillus subgen. Nidulantes</taxon>
    </lineage>
</organism>
<proteinExistence type="predicted"/>
<dbReference type="Proteomes" id="UP001610563">
    <property type="component" value="Unassembled WGS sequence"/>
</dbReference>
<sequence length="545" mass="62514">MPSKPQSTASQAVTQPQEHIRVIAKRQMLAWDDVRANTGLLQVLDTFQLSYECLNQPSLCISDHIEDYGLELTDPSHAAFTSSDISTTGLEELETLVRETLLQVTPLPLEIVDRIAGLLHDTGGRAFNNPTYSSCYKIYILLLNPLAEDIPVRLESHLQAEVDRQVDKCYETDESDTHTEPGLIAEVNQEEEDLFDDSKVLEYSNVHLIPWFYNHTATRLDLERLVKQFHKSWPRRCGVHFLLPAVHGESQSSSLEDYCIGSVYHGSGQTDSIWRNKIGPDSIRLMLYVSQDYQCSTFGARVLKSTMQRQRRQVPDLVNAVDVEILCRPELPCYCQGIRCTFWPPWAECFSLFCLTNDLSKEQLGNLQSEVDNDQISSKIIPWRDGNPNVPDGTIEDIWEMFCELGEEGYCCPPYFFVDKQYGIDRTVIVVHRDAVADWIRDEQTHSWDSVFDQLEKVDHVNLRGILYGRIKASEIVEVYFTLSVICPSKTFAACLEVPNQLHSYRRRSWGETETEPRIPDTMPIRLAEYFTSQMLAQLYLSWHI</sequence>
<reference evidence="1 2" key="1">
    <citation type="submission" date="2024-07" db="EMBL/GenBank/DDBJ databases">
        <title>Section-level genome sequencing and comparative genomics of Aspergillus sections Usti and Cavernicolus.</title>
        <authorList>
            <consortium name="Lawrence Berkeley National Laboratory"/>
            <person name="Nybo J.L."/>
            <person name="Vesth T.C."/>
            <person name="Theobald S."/>
            <person name="Frisvad J.C."/>
            <person name="Larsen T.O."/>
            <person name="Kjaerboelling I."/>
            <person name="Rothschild-Mancinelli K."/>
            <person name="Lyhne E.K."/>
            <person name="Kogle M.E."/>
            <person name="Barry K."/>
            <person name="Clum A."/>
            <person name="Na H."/>
            <person name="Ledsgaard L."/>
            <person name="Lin J."/>
            <person name="Lipzen A."/>
            <person name="Kuo A."/>
            <person name="Riley R."/>
            <person name="Mondo S."/>
            <person name="Labutti K."/>
            <person name="Haridas S."/>
            <person name="Pangalinan J."/>
            <person name="Salamov A.A."/>
            <person name="Simmons B.A."/>
            <person name="Magnuson J.K."/>
            <person name="Chen J."/>
            <person name="Drula E."/>
            <person name="Henrissat B."/>
            <person name="Wiebenga A."/>
            <person name="Lubbers R.J."/>
            <person name="Gomes A.C."/>
            <person name="Makela M.R."/>
            <person name="Stajich J."/>
            <person name="Grigoriev I.V."/>
            <person name="Mortensen U.H."/>
            <person name="De Vries R.P."/>
            <person name="Baker S.E."/>
            <person name="Andersen M.R."/>
        </authorList>
    </citation>
    <scope>NUCLEOTIDE SEQUENCE [LARGE SCALE GENOMIC DNA]</scope>
    <source>
        <strain evidence="1 2">CBS 209.92</strain>
    </source>
</reference>
<accession>A0ABR4GJI0</accession>
<comment type="caution">
    <text evidence="1">The sequence shown here is derived from an EMBL/GenBank/DDBJ whole genome shotgun (WGS) entry which is preliminary data.</text>
</comment>
<gene>
    <name evidence="1" type="ORF">BJX66DRAFT_333459</name>
</gene>
<evidence type="ECO:0000313" key="2">
    <source>
        <dbReference type="Proteomes" id="UP001610563"/>
    </source>
</evidence>